<dbReference type="Proteomes" id="UP000291269">
    <property type="component" value="Unassembled WGS sequence"/>
</dbReference>
<evidence type="ECO:0000313" key="5">
    <source>
        <dbReference type="Proteomes" id="UP000291269"/>
    </source>
</evidence>
<dbReference type="InterPro" id="IPR051094">
    <property type="entry name" value="Diverse_Catalytic_Enzymes"/>
</dbReference>
<name>A0A4V1QV03_9FIRM</name>
<evidence type="ECO:0000256" key="1">
    <source>
        <dbReference type="ARBA" id="ARBA00022801"/>
    </source>
</evidence>
<dbReference type="PANTHER" id="PTHR35795:SF1">
    <property type="entry name" value="BIS(5'-NUCLEOSYL)-TETRAPHOSPHATASE, SYMMETRICAL"/>
    <property type="match status" value="1"/>
</dbReference>
<proteinExistence type="inferred from homology"/>
<dbReference type="AlphaFoldDB" id="A0A4V1QV03"/>
<sequence length="345" mass="39599">MHKNFGVKERTYRMEEMFFSPFAQKSAQSRGRAREEDACDMRTDFQRDRDRIIYSKAFLRLKNKTQVFFSPEGDHFRTRLTHTIDVSQIARSISRSLALNEDLTEAIALGHDLGHTPFGHAGERVLNSLNPAGFSHNEQSLRVVDVLEKEGAGLNLTYEVRDGIVNHKKSGTPATLEGKAVSLADRIAYVNHDIEDAIRAGLLKADELPEREIAVLGNSSRERINTMITSIYENSVGKNRVIMGECEAEALENLRAFMFDRVYITPLSMKEEERAKRMLSGMYEYFLKNRDKLPAFYRELSEKYPLEQVICDYLSSMTDKFAIAVFNYLYVPRSWALRAEDIEEI</sequence>
<accession>A0A4V1QV03</accession>
<dbReference type="OrthoDB" id="9803619at2"/>
<dbReference type="InterPro" id="IPR006674">
    <property type="entry name" value="HD_domain"/>
</dbReference>
<evidence type="ECO:0000256" key="2">
    <source>
        <dbReference type="HAMAP-Rule" id="MF_01212"/>
    </source>
</evidence>
<evidence type="ECO:0000313" key="4">
    <source>
        <dbReference type="EMBL" id="RXZ60956.1"/>
    </source>
</evidence>
<dbReference type="RefSeq" id="WP_129223148.1">
    <property type="nucleotide sequence ID" value="NZ_SDOZ01000002.1"/>
</dbReference>
<keyword evidence="5" id="KW-1185">Reference proteome</keyword>
<keyword evidence="1 2" id="KW-0378">Hydrolase</keyword>
<dbReference type="Gene3D" id="1.10.3210.10">
    <property type="entry name" value="Hypothetical protein af1432"/>
    <property type="match status" value="1"/>
</dbReference>
<reference evidence="4 5" key="1">
    <citation type="journal article" date="2019" name="Gut">
        <title>Antibiotics-induced monodominance of a novel gut bacterial order.</title>
        <authorList>
            <person name="Hildebrand F."/>
            <person name="Moitinho-Silva L."/>
            <person name="Blasche S."/>
            <person name="Jahn M.T."/>
            <person name="Gossmann T.I."/>
            <person name="Heuerta-Cepas J."/>
            <person name="Hercog R."/>
            <person name="Luetge M."/>
            <person name="Bahram M."/>
            <person name="Pryszlak A."/>
            <person name="Alves R.J."/>
            <person name="Waszak S.M."/>
            <person name="Zhu A."/>
            <person name="Ye L."/>
            <person name="Costea P.I."/>
            <person name="Aalvink S."/>
            <person name="Belzer C."/>
            <person name="Forslund S.K."/>
            <person name="Sunagawa S."/>
            <person name="Hentschel U."/>
            <person name="Merten C."/>
            <person name="Patil K.R."/>
            <person name="Benes V."/>
            <person name="Bork P."/>
        </authorList>
    </citation>
    <scope>NUCLEOTIDE SEQUENCE [LARGE SCALE GENOMIC DNA]</scope>
    <source>
        <strain evidence="4 5">HDS1380</strain>
    </source>
</reference>
<protein>
    <recommendedName>
        <fullName evidence="2">Deoxyguanosinetriphosphate triphosphohydrolase-like protein</fullName>
    </recommendedName>
</protein>
<dbReference type="SMART" id="SM00471">
    <property type="entry name" value="HDc"/>
    <property type="match status" value="1"/>
</dbReference>
<dbReference type="PANTHER" id="PTHR35795">
    <property type="entry name" value="SLR1885 PROTEIN"/>
    <property type="match status" value="1"/>
</dbReference>
<comment type="caution">
    <text evidence="4">The sequence shown here is derived from an EMBL/GenBank/DDBJ whole genome shotgun (WGS) entry which is preliminary data.</text>
</comment>
<dbReference type="InterPro" id="IPR006261">
    <property type="entry name" value="dGTPase"/>
</dbReference>
<organism evidence="4 5">
    <name type="scientific">Candidatus Borkfalkia ceftriaxoniphila</name>
    <dbReference type="NCBI Taxonomy" id="2508949"/>
    <lineage>
        <taxon>Bacteria</taxon>
        <taxon>Bacillati</taxon>
        <taxon>Bacillota</taxon>
        <taxon>Clostridia</taxon>
        <taxon>Christensenellales</taxon>
        <taxon>Christensenellaceae</taxon>
        <taxon>Candidatus Borkfalkia</taxon>
    </lineage>
</organism>
<dbReference type="HAMAP" id="MF_01212">
    <property type="entry name" value="dGTPase_type2"/>
    <property type="match status" value="1"/>
</dbReference>
<dbReference type="Pfam" id="PF01966">
    <property type="entry name" value="HD"/>
    <property type="match status" value="1"/>
</dbReference>
<dbReference type="GO" id="GO:0016793">
    <property type="term" value="F:triphosphoric monoester hydrolase activity"/>
    <property type="evidence" value="ECO:0007669"/>
    <property type="project" value="InterPro"/>
</dbReference>
<dbReference type="SUPFAM" id="SSF109604">
    <property type="entry name" value="HD-domain/PDEase-like"/>
    <property type="match status" value="1"/>
</dbReference>
<dbReference type="InterPro" id="IPR026875">
    <property type="entry name" value="PHydrolase_assoc_dom"/>
</dbReference>
<dbReference type="Pfam" id="PF13286">
    <property type="entry name" value="HD_assoc"/>
    <property type="match status" value="1"/>
</dbReference>
<dbReference type="NCBIfam" id="TIGR01353">
    <property type="entry name" value="dGTP_triPase"/>
    <property type="match status" value="1"/>
</dbReference>
<feature type="domain" description="HD" evidence="3">
    <location>
        <begin position="79"/>
        <end position="190"/>
    </location>
</feature>
<dbReference type="EMBL" id="SDOZ01000002">
    <property type="protein sequence ID" value="RXZ60956.1"/>
    <property type="molecule type" value="Genomic_DNA"/>
</dbReference>
<comment type="similarity">
    <text evidence="2">Belongs to the dGTPase family. Type 2 subfamily.</text>
</comment>
<dbReference type="InterPro" id="IPR023023">
    <property type="entry name" value="dNTPase_2"/>
</dbReference>
<evidence type="ECO:0000259" key="3">
    <source>
        <dbReference type="PROSITE" id="PS51831"/>
    </source>
</evidence>
<dbReference type="InterPro" id="IPR003607">
    <property type="entry name" value="HD/PDEase_dom"/>
</dbReference>
<dbReference type="NCBIfam" id="NF002327">
    <property type="entry name" value="PRK01286.1-2"/>
    <property type="match status" value="1"/>
</dbReference>
<dbReference type="PROSITE" id="PS51831">
    <property type="entry name" value="HD"/>
    <property type="match status" value="1"/>
</dbReference>
<gene>
    <name evidence="4" type="ORF">ESZ91_00810</name>
</gene>
<dbReference type="CDD" id="cd00077">
    <property type="entry name" value="HDc"/>
    <property type="match status" value="1"/>
</dbReference>